<gene>
    <name evidence="5" type="primary">rbsR_1</name>
    <name evidence="5" type="ORF">HALOF300_00540</name>
</gene>
<dbReference type="RefSeq" id="WP_156739110.1">
    <property type="nucleotide sequence ID" value="NZ_CACRYJ010000008.1"/>
</dbReference>
<evidence type="ECO:0000256" key="2">
    <source>
        <dbReference type="ARBA" id="ARBA00023125"/>
    </source>
</evidence>
<dbReference type="SMART" id="SM00354">
    <property type="entry name" value="HTH_LACI"/>
    <property type="match status" value="1"/>
</dbReference>
<keyword evidence="1" id="KW-0805">Transcription regulation</keyword>
<reference evidence="5 6" key="1">
    <citation type="submission" date="2019-11" db="EMBL/GenBank/DDBJ databases">
        <authorList>
            <person name="Criscuolo A."/>
        </authorList>
    </citation>
    <scope>NUCLEOTIDE SEQUENCE [LARGE SCALE GENOMIC DNA]</scope>
    <source>
        <strain evidence="5">CIP111667</strain>
    </source>
</reference>
<evidence type="ECO:0000313" key="6">
    <source>
        <dbReference type="Proteomes" id="UP000419743"/>
    </source>
</evidence>
<keyword evidence="6" id="KW-1185">Reference proteome</keyword>
<feature type="domain" description="HTH lacI-type" evidence="4">
    <location>
        <begin position="6"/>
        <end position="60"/>
    </location>
</feature>
<dbReference type="InterPro" id="IPR046335">
    <property type="entry name" value="LacI/GalR-like_sensor"/>
</dbReference>
<keyword evidence="2" id="KW-0238">DNA-binding</keyword>
<dbReference type="PROSITE" id="PS50932">
    <property type="entry name" value="HTH_LACI_2"/>
    <property type="match status" value="1"/>
</dbReference>
<proteinExistence type="predicted"/>
<dbReference type="GO" id="GO:0003700">
    <property type="term" value="F:DNA-binding transcription factor activity"/>
    <property type="evidence" value="ECO:0007669"/>
    <property type="project" value="TreeGrafter"/>
</dbReference>
<dbReference type="AlphaFoldDB" id="A0A7M4DEK0"/>
<dbReference type="InterPro" id="IPR028082">
    <property type="entry name" value="Peripla_BP_I"/>
</dbReference>
<evidence type="ECO:0000259" key="4">
    <source>
        <dbReference type="PROSITE" id="PS50932"/>
    </source>
</evidence>
<evidence type="ECO:0000256" key="3">
    <source>
        <dbReference type="ARBA" id="ARBA00023163"/>
    </source>
</evidence>
<dbReference type="CDD" id="cd01392">
    <property type="entry name" value="HTH_LacI"/>
    <property type="match status" value="1"/>
</dbReference>
<dbReference type="Pfam" id="PF00356">
    <property type="entry name" value="LacI"/>
    <property type="match status" value="1"/>
</dbReference>
<dbReference type="Gene3D" id="1.10.260.40">
    <property type="entry name" value="lambda repressor-like DNA-binding domains"/>
    <property type="match status" value="1"/>
</dbReference>
<dbReference type="Gene3D" id="3.40.50.2300">
    <property type="match status" value="2"/>
</dbReference>
<dbReference type="Proteomes" id="UP000419743">
    <property type="component" value="Unassembled WGS sequence"/>
</dbReference>
<name>A0A7M4DEK0_9MICO</name>
<dbReference type="CDD" id="cd06267">
    <property type="entry name" value="PBP1_LacI_sugar_binding-like"/>
    <property type="match status" value="1"/>
</dbReference>
<dbReference type="InterPro" id="IPR000843">
    <property type="entry name" value="HTH_LacI"/>
</dbReference>
<dbReference type="InterPro" id="IPR010982">
    <property type="entry name" value="Lambda_DNA-bd_dom_sf"/>
</dbReference>
<dbReference type="EMBL" id="CACRYJ010000008">
    <property type="protein sequence ID" value="VZO35343.1"/>
    <property type="molecule type" value="Genomic_DNA"/>
</dbReference>
<protein>
    <submittedName>
        <fullName evidence="5">Ribose operon repressor</fullName>
    </submittedName>
</protein>
<dbReference type="PANTHER" id="PTHR30146:SF109">
    <property type="entry name" value="HTH-TYPE TRANSCRIPTIONAL REGULATOR GALS"/>
    <property type="match status" value="1"/>
</dbReference>
<comment type="caution">
    <text evidence="5">The sequence shown here is derived from an EMBL/GenBank/DDBJ whole genome shotgun (WGS) entry which is preliminary data.</text>
</comment>
<dbReference type="GO" id="GO:0000976">
    <property type="term" value="F:transcription cis-regulatory region binding"/>
    <property type="evidence" value="ECO:0007669"/>
    <property type="project" value="TreeGrafter"/>
</dbReference>
<evidence type="ECO:0000313" key="5">
    <source>
        <dbReference type="EMBL" id="VZO35343.1"/>
    </source>
</evidence>
<dbReference type="Pfam" id="PF13377">
    <property type="entry name" value="Peripla_BP_3"/>
    <property type="match status" value="1"/>
</dbReference>
<evidence type="ECO:0000256" key="1">
    <source>
        <dbReference type="ARBA" id="ARBA00023015"/>
    </source>
</evidence>
<dbReference type="PANTHER" id="PTHR30146">
    <property type="entry name" value="LACI-RELATED TRANSCRIPTIONAL REPRESSOR"/>
    <property type="match status" value="1"/>
</dbReference>
<dbReference type="SUPFAM" id="SSF53822">
    <property type="entry name" value="Periplasmic binding protein-like I"/>
    <property type="match status" value="1"/>
</dbReference>
<keyword evidence="3" id="KW-0804">Transcription</keyword>
<accession>A0A7M4DEK0</accession>
<dbReference type="SUPFAM" id="SSF47413">
    <property type="entry name" value="lambda repressor-like DNA-binding domains"/>
    <property type="match status" value="1"/>
</dbReference>
<sequence length="369" mass="39628">MVEKTPTVYDVAEMAGVSIATVSRYFRNPAAVRETTRERVREVVLELGYVPSGSARGLAARRTGTIGVCFPSFDDVARVDARRLESGPPVRVRVDADTHVDTGSDLYIAEVVRGTEIEAWRHGFAVMIAVPRGAAAHNVVEGLAGRVDGLVTLARAIDADQLAHIARRLPVVVVAGPREGDVYDHVTANNHGGMVALTDHLIDDHRLTRLEFVGGPEDSPDAQTRFEGFTEAMLLAGLGVPERPVARCDFTRAGGRETGRRLLAEGLLDDLDGLVCANDQSALGVLDELTAAGVRVPQDLAVTGFDGIEASNVSSPRLTTVRQPMVELGRLAVAQVLHRLNEPMTEPTTRVLPVEVLLRDSCGPHPRPA</sequence>
<organism evidence="5 6">
    <name type="scientific">Occultella aeris</name>
    <dbReference type="NCBI Taxonomy" id="2761496"/>
    <lineage>
        <taxon>Bacteria</taxon>
        <taxon>Bacillati</taxon>
        <taxon>Actinomycetota</taxon>
        <taxon>Actinomycetes</taxon>
        <taxon>Micrococcales</taxon>
        <taxon>Ruaniaceae</taxon>
        <taxon>Occultella</taxon>
    </lineage>
</organism>